<evidence type="ECO:0000313" key="5">
    <source>
        <dbReference type="EnsemblProtists" id="EOD29238"/>
    </source>
</evidence>
<dbReference type="GeneID" id="19046587"/>
<dbReference type="STRING" id="2903.R1D1M8"/>
<accession>A0A0D3K0F3</accession>
<evidence type="ECO:0000256" key="3">
    <source>
        <dbReference type="PROSITE-ProRule" id="PRU00023"/>
    </source>
</evidence>
<feature type="region of interest" description="Disordered" evidence="4">
    <location>
        <begin position="1"/>
        <end position="20"/>
    </location>
</feature>
<organism evidence="5 6">
    <name type="scientific">Emiliania huxleyi (strain CCMP1516)</name>
    <dbReference type="NCBI Taxonomy" id="280463"/>
    <lineage>
        <taxon>Eukaryota</taxon>
        <taxon>Haptista</taxon>
        <taxon>Haptophyta</taxon>
        <taxon>Prymnesiophyceae</taxon>
        <taxon>Isochrysidales</taxon>
        <taxon>Noelaerhabdaceae</taxon>
        <taxon>Emiliania</taxon>
    </lineage>
</organism>
<dbReference type="AlphaFoldDB" id="A0A0D3K0F3"/>
<proteinExistence type="predicted"/>
<protein>
    <recommendedName>
        <fullName evidence="7">Ankyrin repeat protein</fullName>
    </recommendedName>
</protein>
<dbReference type="SUPFAM" id="SSF48403">
    <property type="entry name" value="Ankyrin repeat"/>
    <property type="match status" value="1"/>
</dbReference>
<dbReference type="RefSeq" id="XP_005781667.1">
    <property type="nucleotide sequence ID" value="XM_005781610.1"/>
</dbReference>
<evidence type="ECO:0008006" key="7">
    <source>
        <dbReference type="Google" id="ProtNLM"/>
    </source>
</evidence>
<dbReference type="PANTHER" id="PTHR24198">
    <property type="entry name" value="ANKYRIN REPEAT AND PROTEIN KINASE DOMAIN-CONTAINING PROTEIN"/>
    <property type="match status" value="1"/>
</dbReference>
<keyword evidence="2 3" id="KW-0040">ANK repeat</keyword>
<dbReference type="KEGG" id="ehx:EMIHUDRAFT_203800"/>
<reference evidence="5" key="2">
    <citation type="submission" date="2024-10" db="UniProtKB">
        <authorList>
            <consortium name="EnsemblProtists"/>
        </authorList>
    </citation>
    <scope>IDENTIFICATION</scope>
</reference>
<dbReference type="PANTHER" id="PTHR24198:SF165">
    <property type="entry name" value="ANKYRIN REPEAT-CONTAINING PROTEIN-RELATED"/>
    <property type="match status" value="1"/>
</dbReference>
<reference evidence="6" key="1">
    <citation type="journal article" date="2013" name="Nature">
        <title>Pan genome of the phytoplankton Emiliania underpins its global distribution.</title>
        <authorList>
            <person name="Read B.A."/>
            <person name="Kegel J."/>
            <person name="Klute M.J."/>
            <person name="Kuo A."/>
            <person name="Lefebvre S.C."/>
            <person name="Maumus F."/>
            <person name="Mayer C."/>
            <person name="Miller J."/>
            <person name="Monier A."/>
            <person name="Salamov A."/>
            <person name="Young J."/>
            <person name="Aguilar M."/>
            <person name="Claverie J.M."/>
            <person name="Frickenhaus S."/>
            <person name="Gonzalez K."/>
            <person name="Herman E.K."/>
            <person name="Lin Y.C."/>
            <person name="Napier J."/>
            <person name="Ogata H."/>
            <person name="Sarno A.F."/>
            <person name="Shmutz J."/>
            <person name="Schroeder D."/>
            <person name="de Vargas C."/>
            <person name="Verret F."/>
            <person name="von Dassow P."/>
            <person name="Valentin K."/>
            <person name="Van de Peer Y."/>
            <person name="Wheeler G."/>
            <person name="Dacks J.B."/>
            <person name="Delwiche C.F."/>
            <person name="Dyhrman S.T."/>
            <person name="Glockner G."/>
            <person name="John U."/>
            <person name="Richards T."/>
            <person name="Worden A.Z."/>
            <person name="Zhang X."/>
            <person name="Grigoriev I.V."/>
            <person name="Allen A.E."/>
            <person name="Bidle K."/>
            <person name="Borodovsky M."/>
            <person name="Bowler C."/>
            <person name="Brownlee C."/>
            <person name="Cock J.M."/>
            <person name="Elias M."/>
            <person name="Gladyshev V.N."/>
            <person name="Groth M."/>
            <person name="Guda C."/>
            <person name="Hadaegh A."/>
            <person name="Iglesias-Rodriguez M.D."/>
            <person name="Jenkins J."/>
            <person name="Jones B.M."/>
            <person name="Lawson T."/>
            <person name="Leese F."/>
            <person name="Lindquist E."/>
            <person name="Lobanov A."/>
            <person name="Lomsadze A."/>
            <person name="Malik S.B."/>
            <person name="Marsh M.E."/>
            <person name="Mackinder L."/>
            <person name="Mock T."/>
            <person name="Mueller-Roeber B."/>
            <person name="Pagarete A."/>
            <person name="Parker M."/>
            <person name="Probert I."/>
            <person name="Quesneville H."/>
            <person name="Raines C."/>
            <person name="Rensing S.A."/>
            <person name="Riano-Pachon D.M."/>
            <person name="Richier S."/>
            <person name="Rokitta S."/>
            <person name="Shiraiwa Y."/>
            <person name="Soanes D.M."/>
            <person name="van der Giezen M."/>
            <person name="Wahlund T.M."/>
            <person name="Williams B."/>
            <person name="Wilson W."/>
            <person name="Wolfe G."/>
            <person name="Wurch L.L."/>
        </authorList>
    </citation>
    <scope>NUCLEOTIDE SEQUENCE</scope>
</reference>
<dbReference type="PROSITE" id="PS50088">
    <property type="entry name" value="ANK_REPEAT"/>
    <property type="match status" value="2"/>
</dbReference>
<evidence type="ECO:0000313" key="6">
    <source>
        <dbReference type="Proteomes" id="UP000013827"/>
    </source>
</evidence>
<keyword evidence="1" id="KW-0677">Repeat</keyword>
<dbReference type="Gene3D" id="1.25.40.20">
    <property type="entry name" value="Ankyrin repeat-containing domain"/>
    <property type="match status" value="2"/>
</dbReference>
<sequence>MPEAPAPSTALADASTAPPAENDEHSLIWAIRCLECDVVEKFLTEGVCPPAAAASSASLHGSPASGAILEPAPTRVGVTQRHLDCGLHEVATGERHSVVHQEARLQIATRLVECGADPDNRQHGCGGTPLHHTLAGGYVELVEFLLDARADVNAANRYGVHPLHIAVKREYTDCIACLMSHELPLDKVKEELGWAVQYDLGDAALRTACACSARGRWTELQAATAAGETEAVRRLLDSDESGLGEASMPYKATLLHLAQNTALHYAALEAREGAIAELLSWPAVKPLLGYRNASELLPLHLSTAAGDSRCVERLLEASGDVIDVRVRDEGTAAHMACEKGHAEALLRNGADIEAHVTPLEDPRTPLHLAAEYAHEECVSLLLEQGADPTAELPTSFLQQFKNFRFLVQLLRRSSCHAAALSQHFKDDGWKECVSTLDKAR</sequence>
<dbReference type="EnsemblProtists" id="EOD29238">
    <property type="protein sequence ID" value="EOD29238"/>
    <property type="gene ID" value="EMIHUDRAFT_203800"/>
</dbReference>
<dbReference type="InterPro" id="IPR036770">
    <property type="entry name" value="Ankyrin_rpt-contain_sf"/>
</dbReference>
<evidence type="ECO:0000256" key="2">
    <source>
        <dbReference type="ARBA" id="ARBA00023043"/>
    </source>
</evidence>
<dbReference type="PaxDb" id="2903-EOD29238"/>
<evidence type="ECO:0000256" key="1">
    <source>
        <dbReference type="ARBA" id="ARBA00022737"/>
    </source>
</evidence>
<dbReference type="PROSITE" id="PS50297">
    <property type="entry name" value="ANK_REP_REGION"/>
    <property type="match status" value="2"/>
</dbReference>
<feature type="repeat" description="ANK" evidence="3">
    <location>
        <begin position="125"/>
        <end position="157"/>
    </location>
</feature>
<feature type="repeat" description="ANK" evidence="3">
    <location>
        <begin position="361"/>
        <end position="393"/>
    </location>
</feature>
<dbReference type="Proteomes" id="UP000013827">
    <property type="component" value="Unassembled WGS sequence"/>
</dbReference>
<name>A0A0D3K0F3_EMIH1</name>
<dbReference type="PRINTS" id="PR01415">
    <property type="entry name" value="ANKYRIN"/>
</dbReference>
<dbReference type="eggNOG" id="KOG4177">
    <property type="taxonomic scope" value="Eukaryota"/>
</dbReference>
<dbReference type="InterPro" id="IPR002110">
    <property type="entry name" value="Ankyrin_rpt"/>
</dbReference>
<evidence type="ECO:0000256" key="4">
    <source>
        <dbReference type="SAM" id="MobiDB-lite"/>
    </source>
</evidence>
<dbReference type="SMART" id="SM00248">
    <property type="entry name" value="ANK"/>
    <property type="match status" value="7"/>
</dbReference>
<keyword evidence="6" id="KW-1185">Reference proteome</keyword>
<dbReference type="Pfam" id="PF12796">
    <property type="entry name" value="Ank_2"/>
    <property type="match status" value="2"/>
</dbReference>
<dbReference type="HOGENOM" id="CLU_623243_0_0_1"/>